<dbReference type="EMBL" id="CP157199">
    <property type="protein sequence ID" value="XBG60017.1"/>
    <property type="molecule type" value="Genomic_DNA"/>
</dbReference>
<evidence type="ECO:0000259" key="2">
    <source>
        <dbReference type="Pfam" id="PF14534"/>
    </source>
</evidence>
<protein>
    <submittedName>
        <fullName evidence="3">Nuclear transport factor 2 family protein</fullName>
    </submittedName>
</protein>
<gene>
    <name evidence="3" type="ORF">ABGB03_09100</name>
</gene>
<accession>A0AAU7BNU7</accession>
<evidence type="ECO:0000256" key="1">
    <source>
        <dbReference type="SAM" id="SignalP"/>
    </source>
</evidence>
<name>A0AAU7BNU7_9FLAO</name>
<dbReference type="SUPFAM" id="SSF54427">
    <property type="entry name" value="NTF2-like"/>
    <property type="match status" value="1"/>
</dbReference>
<dbReference type="RefSeq" id="WP_347922117.1">
    <property type="nucleotide sequence ID" value="NZ_CP157199.1"/>
</dbReference>
<feature type="signal peptide" evidence="1">
    <location>
        <begin position="1"/>
        <end position="21"/>
    </location>
</feature>
<dbReference type="InterPro" id="IPR027843">
    <property type="entry name" value="DUF4440"/>
</dbReference>
<reference evidence="3" key="1">
    <citation type="submission" date="2024-05" db="EMBL/GenBank/DDBJ databases">
        <title>Pontimicrobium maritimus sp. nov., isolated form sea water.</title>
        <authorList>
            <person name="Muhammad N."/>
            <person name="Vuong T.Q."/>
            <person name="Han H.L."/>
            <person name="Kim S.-G."/>
        </authorList>
    </citation>
    <scope>NUCLEOTIDE SEQUENCE</scope>
    <source>
        <strain evidence="3">SW4</strain>
    </source>
</reference>
<evidence type="ECO:0000313" key="3">
    <source>
        <dbReference type="EMBL" id="XBG60017.1"/>
    </source>
</evidence>
<keyword evidence="1" id="KW-0732">Signal</keyword>
<feature type="chain" id="PRO_5043526203" evidence="1">
    <location>
        <begin position="22"/>
        <end position="171"/>
    </location>
</feature>
<dbReference type="Pfam" id="PF14534">
    <property type="entry name" value="DUF4440"/>
    <property type="match status" value="1"/>
</dbReference>
<dbReference type="Gene3D" id="3.10.450.50">
    <property type="match status" value="1"/>
</dbReference>
<sequence length="171" mass="20009">MKTLKSFIILICIGFTLQIQAQNNKCLNEINNQVWSNFTKAFETFDHELFGSLHSEELVRVGGNSKLLRNKTDYINGYANRWTNSKSPQTISFRFLERICNDNKASERGIYKLTVNYGLPNEQSYYGKFHVIMIKEANQWKLLVDYDSNESNTITKQSYQNAFVIDDFEKY</sequence>
<organism evidence="3">
    <name type="scientific">Pontimicrobium sp. SW4</name>
    <dbReference type="NCBI Taxonomy" id="3153519"/>
    <lineage>
        <taxon>Bacteria</taxon>
        <taxon>Pseudomonadati</taxon>
        <taxon>Bacteroidota</taxon>
        <taxon>Flavobacteriia</taxon>
        <taxon>Flavobacteriales</taxon>
        <taxon>Flavobacteriaceae</taxon>
        <taxon>Pontimicrobium</taxon>
    </lineage>
</organism>
<proteinExistence type="predicted"/>
<dbReference type="AlphaFoldDB" id="A0AAU7BNU7"/>
<feature type="domain" description="DUF4440" evidence="2">
    <location>
        <begin position="34"/>
        <end position="142"/>
    </location>
</feature>
<dbReference type="InterPro" id="IPR032710">
    <property type="entry name" value="NTF2-like_dom_sf"/>
</dbReference>